<evidence type="ECO:0000259" key="1">
    <source>
        <dbReference type="PROSITE" id="PS50104"/>
    </source>
</evidence>
<dbReference type="PROSITE" id="PS50104">
    <property type="entry name" value="TIR"/>
    <property type="match status" value="1"/>
</dbReference>
<dbReference type="SUPFAM" id="SSF48452">
    <property type="entry name" value="TPR-like"/>
    <property type="match status" value="1"/>
</dbReference>
<dbReference type="SUPFAM" id="SSF52200">
    <property type="entry name" value="Toll/Interleukin receptor TIR domain"/>
    <property type="match status" value="1"/>
</dbReference>
<dbReference type="InterPro" id="IPR027417">
    <property type="entry name" value="P-loop_NTPase"/>
</dbReference>
<dbReference type="Gene3D" id="3.40.50.10140">
    <property type="entry name" value="Toll/interleukin-1 receptor homology (TIR) domain"/>
    <property type="match status" value="1"/>
</dbReference>
<comment type="caution">
    <text evidence="2">The sequence shown here is derived from an EMBL/GenBank/DDBJ whole genome shotgun (WGS) entry which is preliminary data.</text>
</comment>
<reference evidence="3" key="1">
    <citation type="journal article" date="2019" name="Int. J. Syst. Evol. Microbiol.">
        <title>The Global Catalogue of Microorganisms (GCM) 10K type strain sequencing project: providing services to taxonomists for standard genome sequencing and annotation.</title>
        <authorList>
            <consortium name="The Broad Institute Genomics Platform"/>
            <consortium name="The Broad Institute Genome Sequencing Center for Infectious Disease"/>
            <person name="Wu L."/>
            <person name="Ma J."/>
        </authorList>
    </citation>
    <scope>NUCLEOTIDE SEQUENCE [LARGE SCALE GENOMIC DNA]</scope>
    <source>
        <strain evidence="3">JCM 10425</strain>
    </source>
</reference>
<sequence>MTQSPRRVVHKLLRARDWQDRAQFSQVLDWWANGGIGVCALTGIGGAGKTAIVERFLQVLPGGYPRHPKVEKDGNLPAVDGMFVFSFYDAPNPDSLFAELEAWLVDTSNVENRHEVEGERRGPTSYRRILDRLQGAGKILVVLDGLEKVQEDGIRGRILGHISDGRLRDFLVNVADGLLEDVSVLTTSRFRLYDAMALRAWYLNDIAVNQIESEAAVKLLRERGVIQGSEAQLVRIAKNQGFHALGVDLLGGYIARFCDGSADRYANDTSQNSESRALDAVGNSDNFDPDIAAIRHQEQRFARLAEQYRQVLAENEPVALALLERISLFRLPVDAKVLASIISNRDIPEAGKAITGTYKDGIDSALSYLVELRLVERSQAGSASEEDFAGRSIEETADTDTEYYRYASHPAVRDAFSMSLSEEVRMRYHLVLSDGLLSGKFDSRIMAASRKALKKAGLRLGYISDAGTLDAYEEAIFHSVRAGRADHAFSLYYSDLGLFKSLGLLHGWYERGERICRTIAHRKPLVAESWDILLHDEWGRYLVELGRLEEASEVFNKAINLAGVRMLHHQAPTVQIHLAHVRRLQGRSVEALALHTGQIQSLPDTTIQMLNAVGLASVSSVLGRIEDALTNFNWALELQARALEYSDGLVGLRGVDQIAFLSRIHRDDQVLSLADLNISRIGRQHSAIPRCWLIKAEILASRKEIAQALEMWANAKEWALTHDATELLCWCALVRARVFLEELSWNSKIDEKKLLAILSEIGNGLRIASDCGYGYYRVDLLLASAELNIRRGLADDGLIDVESALGSDDKTIRMFDKPNALGAQHSEFNYAWGIALGRHLRAEAMILKAIQMRGKPSSRTAGFINSAKRDLRDALEMWRALRDPESNLDSNFVHPETGEHYNFSARGSYELLKKLESNEYLDVPLVKIPDIDVNVMRNADSSKTDATKDPALYDIFLSYNTRDKKNVKRLGQALKRRGLTVWLDDWELRPGLPWQDALERIVRECKAAAVCIGGSGVGPWEDPEMKALLRRFVDEKKDGVIVPIIPVILPGAPLDVELPTFLSAFSWVDLRAGVTRERLDLLEWGITGTKPIT</sequence>
<dbReference type="InterPro" id="IPR000157">
    <property type="entry name" value="TIR_dom"/>
</dbReference>
<organism evidence="2 3">
    <name type="scientific">Cryptosporangium japonicum</name>
    <dbReference type="NCBI Taxonomy" id="80872"/>
    <lineage>
        <taxon>Bacteria</taxon>
        <taxon>Bacillati</taxon>
        <taxon>Actinomycetota</taxon>
        <taxon>Actinomycetes</taxon>
        <taxon>Cryptosporangiales</taxon>
        <taxon>Cryptosporangiaceae</taxon>
        <taxon>Cryptosporangium</taxon>
    </lineage>
</organism>
<evidence type="ECO:0000313" key="2">
    <source>
        <dbReference type="EMBL" id="GAA0264737.1"/>
    </source>
</evidence>
<proteinExistence type="predicted"/>
<dbReference type="SUPFAM" id="SSF52540">
    <property type="entry name" value="P-loop containing nucleoside triphosphate hydrolases"/>
    <property type="match status" value="1"/>
</dbReference>
<dbReference type="Gene3D" id="3.40.50.300">
    <property type="entry name" value="P-loop containing nucleotide triphosphate hydrolases"/>
    <property type="match status" value="1"/>
</dbReference>
<keyword evidence="3" id="KW-1185">Reference proteome</keyword>
<dbReference type="Pfam" id="PF13676">
    <property type="entry name" value="TIR_2"/>
    <property type="match status" value="1"/>
</dbReference>
<feature type="domain" description="TIR" evidence="1">
    <location>
        <begin position="951"/>
        <end position="1093"/>
    </location>
</feature>
<dbReference type="EMBL" id="BAAAGX010000023">
    <property type="protein sequence ID" value="GAA0264737.1"/>
    <property type="molecule type" value="Genomic_DNA"/>
</dbReference>
<dbReference type="Proteomes" id="UP001500967">
    <property type="component" value="Unassembled WGS sequence"/>
</dbReference>
<dbReference type="Gene3D" id="1.25.40.10">
    <property type="entry name" value="Tetratricopeptide repeat domain"/>
    <property type="match status" value="1"/>
</dbReference>
<dbReference type="InterPro" id="IPR035897">
    <property type="entry name" value="Toll_tir_struct_dom_sf"/>
</dbReference>
<name>A0ABP3ELE8_9ACTN</name>
<accession>A0ABP3ELE8</accession>
<dbReference type="InterPro" id="IPR011990">
    <property type="entry name" value="TPR-like_helical_dom_sf"/>
</dbReference>
<evidence type="ECO:0000313" key="3">
    <source>
        <dbReference type="Proteomes" id="UP001500967"/>
    </source>
</evidence>
<protein>
    <recommendedName>
        <fullName evidence="1">TIR domain-containing protein</fullName>
    </recommendedName>
</protein>
<gene>
    <name evidence="2" type="ORF">GCM10009539_58900</name>
</gene>